<keyword evidence="4" id="KW-1185">Reference proteome</keyword>
<dbReference type="SUPFAM" id="SSF52540">
    <property type="entry name" value="P-loop containing nucleoside triphosphate hydrolases"/>
    <property type="match status" value="1"/>
</dbReference>
<dbReference type="Proteomes" id="UP000321058">
    <property type="component" value="Unassembled WGS sequence"/>
</dbReference>
<dbReference type="Pfam" id="PF13175">
    <property type="entry name" value="AAA_15"/>
    <property type="match status" value="2"/>
</dbReference>
<evidence type="ECO:0000259" key="2">
    <source>
        <dbReference type="Pfam" id="PF20469"/>
    </source>
</evidence>
<dbReference type="EMBL" id="BKAJ01000197">
    <property type="protein sequence ID" value="GEP61035.1"/>
    <property type="molecule type" value="Genomic_DNA"/>
</dbReference>
<dbReference type="PANTHER" id="PTHR43581:SF4">
    <property type="entry name" value="ATP_GTP PHOSPHATASE"/>
    <property type="match status" value="1"/>
</dbReference>
<feature type="domain" description="Endonuclease GajA/Old nuclease/RecF-like AAA" evidence="1">
    <location>
        <begin position="14"/>
        <end position="61"/>
    </location>
</feature>
<dbReference type="PANTHER" id="PTHR43581">
    <property type="entry name" value="ATP/GTP PHOSPHATASE"/>
    <property type="match status" value="1"/>
</dbReference>
<dbReference type="InterPro" id="IPR027417">
    <property type="entry name" value="P-loop_NTPase"/>
</dbReference>
<dbReference type="InterPro" id="IPR041685">
    <property type="entry name" value="AAA_GajA/Old/RecF-like"/>
</dbReference>
<organism evidence="3 4">
    <name type="scientific">Reyranella soli</name>
    <dbReference type="NCBI Taxonomy" id="1230389"/>
    <lineage>
        <taxon>Bacteria</taxon>
        <taxon>Pseudomonadati</taxon>
        <taxon>Pseudomonadota</taxon>
        <taxon>Alphaproteobacteria</taxon>
        <taxon>Hyphomicrobiales</taxon>
        <taxon>Reyranellaceae</taxon>
        <taxon>Reyranella</taxon>
    </lineage>
</organism>
<evidence type="ECO:0000259" key="1">
    <source>
        <dbReference type="Pfam" id="PF13175"/>
    </source>
</evidence>
<comment type="caution">
    <text evidence="3">The sequence shown here is derived from an EMBL/GenBank/DDBJ whole genome shotgun (WGS) entry which is preliminary data.</text>
</comment>
<evidence type="ECO:0000313" key="4">
    <source>
        <dbReference type="Proteomes" id="UP000321058"/>
    </source>
</evidence>
<reference evidence="3 4" key="1">
    <citation type="submission" date="2019-07" db="EMBL/GenBank/DDBJ databases">
        <title>Whole genome shotgun sequence of Reyranella soli NBRC 108950.</title>
        <authorList>
            <person name="Hosoyama A."/>
            <person name="Uohara A."/>
            <person name="Ohji S."/>
            <person name="Ichikawa N."/>
        </authorList>
    </citation>
    <scope>NUCLEOTIDE SEQUENCE [LARGE SCALE GENOMIC DNA]</scope>
    <source>
        <strain evidence="3 4">NBRC 108950</strain>
    </source>
</reference>
<sequence length="636" mass="70617">MQNSGRRWGLGRVKIARLTIQNFRGIRYASLLLPDHGVLIGDNNTGKSSVLEAIDLALGPDRLSRRPPVDEHDFYQGKYLPGEAVELTLPPGTQLPPGIPLVAEGEIDPAPDEDTEKKPTIEAEVLITDLNEEQIGHFGNYIEWWDKATDALYQTGKPAGIDAATIFPALRVTFVGEYDTEDDDFTGETFYTRSRMEGTPEPFRKRDKQLCGFLYLRSIRTGSRALSLEHGSLLDIILRLKELRPRIWEDTISHLEQYNVAGDPALGISGVLESVSKALKKYVPKEWGLDPHLKVSTLTREHLRKVITAFIATGDGDHAAPFYRQGTGTINMLVLALLSQIAEGKQNVVFAMEEPETAIPPYAQKCIVHEVRKLSAQALFTSHSPYVLEEFDLNETIILHRDKEGILGQTKITLPDSVKHKRYRQEFRTRFCEGLLSRRILLAEGATENTSMPAVARRLAELKPNVYKSLEALGICTIDAGSDSMIGPLADLYGALGKTVFGLCDKQTPASEAAIEAKVHTLFMHSEHGFEDLVLNNTKRTALERFSDALEWPDHLKAKYPTPKTDVVAALRAYFAWSKGNWGIADFLTQCSEDEVPQWIKDTCLKLNELCDPTPTPTEPLAAAVGAATARASVFD</sequence>
<feature type="domain" description="OLD protein-like TOPRIM" evidence="2">
    <location>
        <begin position="435"/>
        <end position="505"/>
    </location>
</feature>
<dbReference type="GO" id="GO:0016887">
    <property type="term" value="F:ATP hydrolysis activity"/>
    <property type="evidence" value="ECO:0007669"/>
    <property type="project" value="InterPro"/>
</dbReference>
<accession>A0A512NQ09</accession>
<proteinExistence type="predicted"/>
<evidence type="ECO:0000313" key="3">
    <source>
        <dbReference type="EMBL" id="GEP61035.1"/>
    </source>
</evidence>
<dbReference type="InterPro" id="IPR034139">
    <property type="entry name" value="TOPRIM_OLD"/>
</dbReference>
<dbReference type="AlphaFoldDB" id="A0A512NQ09"/>
<name>A0A512NQ09_9HYPH</name>
<dbReference type="InterPro" id="IPR051396">
    <property type="entry name" value="Bact_Antivir_Def_Nuclease"/>
</dbReference>
<protein>
    <recommendedName>
        <fullName evidence="5">ATP-dependent endonuclease</fullName>
    </recommendedName>
</protein>
<dbReference type="Gene3D" id="3.40.50.300">
    <property type="entry name" value="P-loop containing nucleotide triphosphate hydrolases"/>
    <property type="match status" value="1"/>
</dbReference>
<feature type="domain" description="Endonuclease GajA/Old nuclease/RecF-like AAA" evidence="1">
    <location>
        <begin position="296"/>
        <end position="387"/>
    </location>
</feature>
<dbReference type="Pfam" id="PF20469">
    <property type="entry name" value="OLD-like_TOPRIM"/>
    <property type="match status" value="1"/>
</dbReference>
<gene>
    <name evidence="3" type="ORF">RSO01_82010</name>
</gene>
<evidence type="ECO:0008006" key="5">
    <source>
        <dbReference type="Google" id="ProtNLM"/>
    </source>
</evidence>
<dbReference type="GO" id="GO:0005524">
    <property type="term" value="F:ATP binding"/>
    <property type="evidence" value="ECO:0007669"/>
    <property type="project" value="InterPro"/>
</dbReference>